<feature type="domain" description="C2H2-type" evidence="7">
    <location>
        <begin position="719"/>
        <end position="747"/>
    </location>
</feature>
<keyword evidence="3 5" id="KW-0863">Zinc-finger</keyword>
<feature type="domain" description="C2H2-type" evidence="7">
    <location>
        <begin position="748"/>
        <end position="776"/>
    </location>
</feature>
<dbReference type="SUPFAM" id="SSF63748">
    <property type="entry name" value="Tudor/PWWP/MBT"/>
    <property type="match status" value="1"/>
</dbReference>
<feature type="compositionally biased region" description="Low complexity" evidence="6">
    <location>
        <begin position="394"/>
        <end position="409"/>
    </location>
</feature>
<feature type="compositionally biased region" description="Low complexity" evidence="6">
    <location>
        <begin position="32"/>
        <end position="50"/>
    </location>
</feature>
<feature type="compositionally biased region" description="Polar residues" evidence="6">
    <location>
        <begin position="19"/>
        <end position="31"/>
    </location>
</feature>
<evidence type="ECO:0000313" key="9">
    <source>
        <dbReference type="EMBL" id="CAD7655971.1"/>
    </source>
</evidence>
<dbReference type="PROSITE" id="PS50812">
    <property type="entry name" value="PWWP"/>
    <property type="match status" value="1"/>
</dbReference>
<feature type="compositionally biased region" description="Low complexity" evidence="6">
    <location>
        <begin position="152"/>
        <end position="186"/>
    </location>
</feature>
<dbReference type="AlphaFoldDB" id="A0A7R9MA95"/>
<dbReference type="PROSITE" id="PS00028">
    <property type="entry name" value="ZINC_FINGER_C2H2_1"/>
    <property type="match status" value="7"/>
</dbReference>
<feature type="region of interest" description="Disordered" evidence="6">
    <location>
        <begin position="1"/>
        <end position="70"/>
    </location>
</feature>
<dbReference type="GO" id="GO:0008270">
    <property type="term" value="F:zinc ion binding"/>
    <property type="evidence" value="ECO:0007669"/>
    <property type="project" value="UniProtKB-KW"/>
</dbReference>
<evidence type="ECO:0000313" key="10">
    <source>
        <dbReference type="Proteomes" id="UP000728032"/>
    </source>
</evidence>
<evidence type="ECO:0000256" key="4">
    <source>
        <dbReference type="ARBA" id="ARBA00022833"/>
    </source>
</evidence>
<protein>
    <submittedName>
        <fullName evidence="9">Uncharacterized protein</fullName>
    </submittedName>
</protein>
<dbReference type="InterPro" id="IPR000313">
    <property type="entry name" value="PWWP_dom"/>
</dbReference>
<name>A0A7R9MA95_9ACAR</name>
<feature type="compositionally biased region" description="Polar residues" evidence="6">
    <location>
        <begin position="410"/>
        <end position="422"/>
    </location>
</feature>
<evidence type="ECO:0000259" key="7">
    <source>
        <dbReference type="PROSITE" id="PS50157"/>
    </source>
</evidence>
<dbReference type="Gene3D" id="3.30.160.60">
    <property type="entry name" value="Classic Zinc Finger"/>
    <property type="match status" value="5"/>
</dbReference>
<dbReference type="Pfam" id="PF00855">
    <property type="entry name" value="PWWP"/>
    <property type="match status" value="1"/>
</dbReference>
<dbReference type="SUPFAM" id="SSF57667">
    <property type="entry name" value="beta-beta-alpha zinc fingers"/>
    <property type="match status" value="3"/>
</dbReference>
<keyword evidence="2" id="KW-0677">Repeat</keyword>
<gene>
    <name evidence="9" type="ORF">ONB1V03_LOCUS12611</name>
</gene>
<keyword evidence="1" id="KW-0479">Metal-binding</keyword>
<feature type="domain" description="PWWP" evidence="8">
    <location>
        <begin position="217"/>
        <end position="292"/>
    </location>
</feature>
<dbReference type="SMART" id="SM00293">
    <property type="entry name" value="PWWP"/>
    <property type="match status" value="1"/>
</dbReference>
<dbReference type="EMBL" id="CAJPVJ010010346">
    <property type="protein sequence ID" value="CAG2173158.1"/>
    <property type="molecule type" value="Genomic_DNA"/>
</dbReference>
<dbReference type="PROSITE" id="PS50157">
    <property type="entry name" value="ZINC_FINGER_C2H2_2"/>
    <property type="match status" value="5"/>
</dbReference>
<feature type="region of interest" description="Disordered" evidence="6">
    <location>
        <begin position="388"/>
        <end position="422"/>
    </location>
</feature>
<evidence type="ECO:0000256" key="5">
    <source>
        <dbReference type="PROSITE-ProRule" id="PRU00042"/>
    </source>
</evidence>
<feature type="compositionally biased region" description="Low complexity" evidence="6">
    <location>
        <begin position="1"/>
        <end position="18"/>
    </location>
</feature>
<feature type="domain" description="C2H2-type" evidence="7">
    <location>
        <begin position="849"/>
        <end position="877"/>
    </location>
</feature>
<evidence type="ECO:0000256" key="3">
    <source>
        <dbReference type="ARBA" id="ARBA00022771"/>
    </source>
</evidence>
<evidence type="ECO:0000259" key="8">
    <source>
        <dbReference type="PROSITE" id="PS50812"/>
    </source>
</evidence>
<evidence type="ECO:0000256" key="1">
    <source>
        <dbReference type="ARBA" id="ARBA00022723"/>
    </source>
</evidence>
<feature type="domain" description="C2H2-type" evidence="7">
    <location>
        <begin position="464"/>
        <end position="492"/>
    </location>
</feature>
<dbReference type="Proteomes" id="UP000728032">
    <property type="component" value="Unassembled WGS sequence"/>
</dbReference>
<feature type="domain" description="C2H2-type" evidence="7">
    <location>
        <begin position="435"/>
        <end position="458"/>
    </location>
</feature>
<dbReference type="OrthoDB" id="20839at2759"/>
<keyword evidence="4" id="KW-0862">Zinc</keyword>
<keyword evidence="10" id="KW-1185">Reference proteome</keyword>
<reference evidence="9" key="1">
    <citation type="submission" date="2020-11" db="EMBL/GenBank/DDBJ databases">
        <authorList>
            <person name="Tran Van P."/>
        </authorList>
    </citation>
    <scope>NUCLEOTIDE SEQUENCE</scope>
</reference>
<dbReference type="EMBL" id="OC925171">
    <property type="protein sequence ID" value="CAD7655971.1"/>
    <property type="molecule type" value="Genomic_DNA"/>
</dbReference>
<dbReference type="PANTHER" id="PTHR24379">
    <property type="entry name" value="KRAB AND ZINC FINGER DOMAIN-CONTAINING"/>
    <property type="match status" value="1"/>
</dbReference>
<dbReference type="PANTHER" id="PTHR24379:SF121">
    <property type="entry name" value="C2H2-TYPE DOMAIN-CONTAINING PROTEIN"/>
    <property type="match status" value="1"/>
</dbReference>
<dbReference type="Gene3D" id="2.30.30.140">
    <property type="match status" value="1"/>
</dbReference>
<dbReference type="InterPro" id="IPR036236">
    <property type="entry name" value="Znf_C2H2_sf"/>
</dbReference>
<accession>A0A7R9MA95</accession>
<dbReference type="CDD" id="cd05839">
    <property type="entry name" value="PWWP_BRPF"/>
    <property type="match status" value="1"/>
</dbReference>
<feature type="region of interest" description="Disordered" evidence="6">
    <location>
        <begin position="142"/>
        <end position="186"/>
    </location>
</feature>
<evidence type="ECO:0000256" key="6">
    <source>
        <dbReference type="SAM" id="MobiDB-lite"/>
    </source>
</evidence>
<organism evidence="9">
    <name type="scientific">Oppiella nova</name>
    <dbReference type="NCBI Taxonomy" id="334625"/>
    <lineage>
        <taxon>Eukaryota</taxon>
        <taxon>Metazoa</taxon>
        <taxon>Ecdysozoa</taxon>
        <taxon>Arthropoda</taxon>
        <taxon>Chelicerata</taxon>
        <taxon>Arachnida</taxon>
        <taxon>Acari</taxon>
        <taxon>Acariformes</taxon>
        <taxon>Sarcoptiformes</taxon>
        <taxon>Oribatida</taxon>
        <taxon>Brachypylina</taxon>
        <taxon>Oppioidea</taxon>
        <taxon>Oppiidae</taxon>
        <taxon>Oppiella</taxon>
    </lineage>
</organism>
<proteinExistence type="predicted"/>
<dbReference type="SMART" id="SM00355">
    <property type="entry name" value="ZnF_C2H2"/>
    <property type="match status" value="11"/>
</dbReference>
<dbReference type="InterPro" id="IPR013087">
    <property type="entry name" value="Znf_C2H2_type"/>
</dbReference>
<sequence length="916" mass="104067">MSTHSSTKTSHPTATTAHNDITPTGDGQSVKTSHTTTTTAPKDTNTVTPTIDEQPMESHSHDPNTQNTPSMATRHAMTTYARNRQPMKSRFKGFAKRLKVGNSSPMLMKKTMAPMSSRILNCKVCLYSTRDHLMLTRHMLRDHSSNEHPIHGTGTSSTTSGRRVPSHSLSSSQASSSDTSRSSERSVSMDFYLNSSDSERRPKTSHSLSTRDVNFEVNDVVWAKCKGFPWYPAIVVDPNRTDDSDGIPVPSVNVLDLRPNGTQCNHYLVNYFDAQRLWQWLPRNMLEPLGVDTDMDRKKLKEVPDNLNEDTNADMNASKARQSNAVVFKKWSTDTTQTIIKGKSCDKYSNDSQNESLVSDDLNEEPIDEDMNALNTNDTNCTLNAIQSQHKNSDSSPSTDTSMDTMSDTQGLDTNWRKSSPNECKDMANDNSMDFECNECRQVFDTKLGLEIHVNRVHRLLETYVCSECLQEFLTSDQISRHISEEHCEDVQTNRFSCELCGHKCDSIEPFMTHMTTHLSDNNRSIVTESHTNSYTCNGQLFRCNSCDFKSIYRQSLGRHILRNHSNTPKPFDPLRPFECNICGNSIHRKGMHSSANSVHTPHTGAHTSSPICPISIDRRWNMLPILVTETPNLPQNNAFGLEEPFDEDMNTLNTNDTNCTPNAIQSQHKNSDNSLSTDTSIETEVSIESQNLNKNCGKSPQNECKKTLDLNNNNSIDYWCYECQQLFDTKSDLEIHGNGVHRNIESFVCSECLQEFLTLGQIYRHIYEKHSKDITNRFSCDLCDYKCDSIEAFMGHLATHSKVNTKPNDTMDKNGRRLYRCNVCNFETRYCQSLTRHAASHTDIQRYFKCNVCGKRLKTENILRQHKKEFHTKQRNAYKCTLCRFTTGTLFLTNICYANIQCPYDLIGQIKTKWS</sequence>
<evidence type="ECO:0000256" key="2">
    <source>
        <dbReference type="ARBA" id="ARBA00022737"/>
    </source>
</evidence>